<evidence type="ECO:0000256" key="1">
    <source>
        <dbReference type="ARBA" id="ARBA00022670"/>
    </source>
</evidence>
<dbReference type="Gene3D" id="3.40.390.10">
    <property type="entry name" value="Collagenase (Catalytic Domain)"/>
    <property type="match status" value="1"/>
</dbReference>
<dbReference type="Pfam" id="PF00413">
    <property type="entry name" value="Peptidase_M10"/>
    <property type="match status" value="1"/>
</dbReference>
<evidence type="ECO:0000256" key="3">
    <source>
        <dbReference type="ARBA" id="ARBA00022801"/>
    </source>
</evidence>
<evidence type="ECO:0000256" key="4">
    <source>
        <dbReference type="ARBA" id="ARBA00022833"/>
    </source>
</evidence>
<dbReference type="GO" id="GO:0031012">
    <property type="term" value="C:extracellular matrix"/>
    <property type="evidence" value="ECO:0007669"/>
    <property type="project" value="InterPro"/>
</dbReference>
<evidence type="ECO:0000256" key="2">
    <source>
        <dbReference type="ARBA" id="ARBA00022723"/>
    </source>
</evidence>
<dbReference type="InterPro" id="IPR024079">
    <property type="entry name" value="MetalloPept_cat_dom_sf"/>
</dbReference>
<organism evidence="6">
    <name type="scientific">Pseudomonas syringae CC1417</name>
    <dbReference type="NCBI Taxonomy" id="1357272"/>
    <lineage>
        <taxon>Bacteria</taxon>
        <taxon>Pseudomonadati</taxon>
        <taxon>Pseudomonadota</taxon>
        <taxon>Gammaproteobacteria</taxon>
        <taxon>Pseudomonadales</taxon>
        <taxon>Pseudomonadaceae</taxon>
        <taxon>Pseudomonas</taxon>
        <taxon>Pseudomonas syringae</taxon>
    </lineage>
</organism>
<protein>
    <submittedName>
        <fullName evidence="6">Matrixin family metalloprotease</fullName>
        <ecNumber evidence="6">3.4.24.-</ecNumber>
    </submittedName>
</protein>
<feature type="domain" description="Peptidase M10 metallopeptidase" evidence="5">
    <location>
        <begin position="93"/>
        <end position="183"/>
    </location>
</feature>
<keyword evidence="3 6" id="KW-0378">Hydrolase</keyword>
<dbReference type="EMBL" id="CP159362">
    <property type="protein sequence ID" value="XCN68437.1"/>
    <property type="molecule type" value="Genomic_DNA"/>
</dbReference>
<name>A0AAU8LIK1_PSESX</name>
<keyword evidence="4" id="KW-0862">Zinc</keyword>
<reference evidence="6" key="1">
    <citation type="journal article" date="2014" name="Genome Announc.">
        <title>Draft Genome Sequences of a Phylogenetically Diverse Suite of Pseudomonas syringae Strains from Multiple Source Populations.</title>
        <authorList>
            <person name="Baltrus D.A."/>
            <person name="Yourstone S."/>
            <person name="Lind A."/>
            <person name="Guilbaud C."/>
            <person name="Sands D.C."/>
            <person name="Jones C.D."/>
            <person name="Morris C.E."/>
            <person name="Dangl J.L."/>
        </authorList>
    </citation>
    <scope>NUCLEOTIDE SEQUENCE</scope>
    <source>
        <strain evidence="6">CC1417</strain>
    </source>
</reference>
<sequence length="278" mass="31350">MTCMSELQTRQTLPLLCSMRDAEDYQASYETAIRENPANASITPTYESETGYASETSEREPRILVAFNKYWARGRTLKIAFLKNPPAPLTGPIIDAARKWLPHVNLKFEFVTGGPSDIRIGLNTHLNWSELGTDALLIAQDQPTMEFNFGELFEADLKPKPELERIVLHEFGHVLGAVHEHQHPDAKIPWNEPVLRQLLALAGYSDALVAKNFLDQYEAADFHYSAYDKDSIMHFDIPNALTLGDVEVINTGKTLSAKDIEFMQSIYPDRSNSKHDDS</sequence>
<evidence type="ECO:0000313" key="6">
    <source>
        <dbReference type="EMBL" id="XCN68437.1"/>
    </source>
</evidence>
<keyword evidence="6" id="KW-0482">Metalloprotease</keyword>
<dbReference type="GO" id="GO:0008270">
    <property type="term" value="F:zinc ion binding"/>
    <property type="evidence" value="ECO:0007669"/>
    <property type="project" value="InterPro"/>
</dbReference>
<evidence type="ECO:0000259" key="5">
    <source>
        <dbReference type="Pfam" id="PF00413"/>
    </source>
</evidence>
<dbReference type="InterPro" id="IPR001818">
    <property type="entry name" value="Pept_M10_metallopeptidase"/>
</dbReference>
<reference evidence="6" key="2">
    <citation type="submission" date="2024-07" db="EMBL/GenBank/DDBJ databases">
        <title>A complete genome sequence for Pseudomonas syringae CC1417.</title>
        <authorList>
            <person name="Baltrus D.A."/>
        </authorList>
    </citation>
    <scope>NUCLEOTIDE SEQUENCE</scope>
    <source>
        <strain evidence="6">CC1417</strain>
    </source>
</reference>
<dbReference type="GO" id="GO:0004222">
    <property type="term" value="F:metalloendopeptidase activity"/>
    <property type="evidence" value="ECO:0007669"/>
    <property type="project" value="InterPro"/>
</dbReference>
<accession>A0AAU8LIK1</accession>
<dbReference type="EC" id="3.4.24.-" evidence="6"/>
<dbReference type="SUPFAM" id="SSF55486">
    <property type="entry name" value="Metalloproteases ('zincins'), catalytic domain"/>
    <property type="match status" value="1"/>
</dbReference>
<proteinExistence type="predicted"/>
<dbReference type="CDD" id="cd04327">
    <property type="entry name" value="ZnMc_MMP_like_3"/>
    <property type="match status" value="1"/>
</dbReference>
<dbReference type="AlphaFoldDB" id="A0AAU8LIK1"/>
<keyword evidence="2" id="KW-0479">Metal-binding</keyword>
<dbReference type="GO" id="GO:0006508">
    <property type="term" value="P:proteolysis"/>
    <property type="evidence" value="ECO:0007669"/>
    <property type="project" value="UniProtKB-KW"/>
</dbReference>
<gene>
    <name evidence="6" type="ORF">N011_03850</name>
</gene>
<keyword evidence="1" id="KW-0645">Protease</keyword>